<organism evidence="1 2">
    <name type="scientific">Phytophthora nicotianae P1569</name>
    <dbReference type="NCBI Taxonomy" id="1317065"/>
    <lineage>
        <taxon>Eukaryota</taxon>
        <taxon>Sar</taxon>
        <taxon>Stramenopiles</taxon>
        <taxon>Oomycota</taxon>
        <taxon>Peronosporomycetes</taxon>
        <taxon>Peronosporales</taxon>
        <taxon>Peronosporaceae</taxon>
        <taxon>Phytophthora</taxon>
    </lineage>
</organism>
<proteinExistence type="predicted"/>
<reference evidence="1 2" key="1">
    <citation type="submission" date="2013-11" db="EMBL/GenBank/DDBJ databases">
        <title>The Genome Sequence of Phytophthora parasitica P1569.</title>
        <authorList>
            <consortium name="The Broad Institute Genomics Platform"/>
            <person name="Russ C."/>
            <person name="Tyler B."/>
            <person name="Panabieres F."/>
            <person name="Shan W."/>
            <person name="Tripathy S."/>
            <person name="Grunwald N."/>
            <person name="Machado M."/>
            <person name="Johnson C.S."/>
            <person name="Arredondo F."/>
            <person name="Hong C."/>
            <person name="Coffey M."/>
            <person name="Young S.K."/>
            <person name="Zeng Q."/>
            <person name="Gargeya S."/>
            <person name="Fitzgerald M."/>
            <person name="Abouelleil A."/>
            <person name="Alvarado L."/>
            <person name="Chapman S.B."/>
            <person name="Gainer-Dewar J."/>
            <person name="Goldberg J."/>
            <person name="Griggs A."/>
            <person name="Gujja S."/>
            <person name="Hansen M."/>
            <person name="Howarth C."/>
            <person name="Imamovic A."/>
            <person name="Ireland A."/>
            <person name="Larimer J."/>
            <person name="McCowan C."/>
            <person name="Murphy C."/>
            <person name="Pearson M."/>
            <person name="Poon T.W."/>
            <person name="Priest M."/>
            <person name="Roberts A."/>
            <person name="Saif S."/>
            <person name="Shea T."/>
            <person name="Sykes S."/>
            <person name="Wortman J."/>
            <person name="Nusbaum C."/>
            <person name="Birren B."/>
        </authorList>
    </citation>
    <scope>NUCLEOTIDE SEQUENCE [LARGE SCALE GENOMIC DNA]</scope>
    <source>
        <strain evidence="1 2">P1569</strain>
    </source>
</reference>
<dbReference type="EMBL" id="ANIZ01000778">
    <property type="protein sequence ID" value="ETI52645.1"/>
    <property type="molecule type" value="Genomic_DNA"/>
</dbReference>
<comment type="caution">
    <text evidence="1">The sequence shown here is derived from an EMBL/GenBank/DDBJ whole genome shotgun (WGS) entry which is preliminary data.</text>
</comment>
<protein>
    <submittedName>
        <fullName evidence="1">Uncharacterized protein</fullName>
    </submittedName>
</protein>
<accession>V9FMD4</accession>
<dbReference type="Proteomes" id="UP000018721">
    <property type="component" value="Unassembled WGS sequence"/>
</dbReference>
<name>V9FMD4_PHYNI</name>
<sequence length="167" mass="19245">MYCRSWVCTYLLREKMTYGAASALATRRRSETSSHHSPSIRCSVGRARRSRWLAQTQEKNRKMENKWSSVALERRFFLARSCCYFSIPPSSQRSQPPFLLVGDRRGLLTSRKIPGAGMGRYAIRHCVARSAQSEPRRIVSNSVSPAKSSLQTRSVWWRSVDAIFRRK</sequence>
<dbReference type="AlphaFoldDB" id="V9FMD4"/>
<evidence type="ECO:0000313" key="2">
    <source>
        <dbReference type="Proteomes" id="UP000018721"/>
    </source>
</evidence>
<keyword evidence="2" id="KW-1185">Reference proteome</keyword>
<gene>
    <name evidence="1" type="ORF">F443_04289</name>
</gene>
<dbReference type="HOGENOM" id="CLU_1597721_0_0_1"/>
<evidence type="ECO:0000313" key="1">
    <source>
        <dbReference type="EMBL" id="ETI52645.1"/>
    </source>
</evidence>